<keyword evidence="3" id="KW-1185">Reference proteome</keyword>
<feature type="transmembrane region" description="Helical" evidence="1">
    <location>
        <begin position="64"/>
        <end position="85"/>
    </location>
</feature>
<dbReference type="OrthoDB" id="9888493at2"/>
<keyword evidence="1" id="KW-1133">Transmembrane helix</keyword>
<evidence type="ECO:0000256" key="1">
    <source>
        <dbReference type="SAM" id="Phobius"/>
    </source>
</evidence>
<gene>
    <name evidence="2" type="ORF">SAMN04487834_102811</name>
</gene>
<dbReference type="EMBL" id="FNYK01000028">
    <property type="protein sequence ID" value="SEI84726.1"/>
    <property type="molecule type" value="Genomic_DNA"/>
</dbReference>
<evidence type="ECO:0000313" key="3">
    <source>
        <dbReference type="Proteomes" id="UP000183028"/>
    </source>
</evidence>
<proteinExistence type="predicted"/>
<evidence type="ECO:0000313" key="2">
    <source>
        <dbReference type="EMBL" id="SEI84726.1"/>
    </source>
</evidence>
<sequence>MKNKLGFFKNCFSIILVIFFVMVYFLNTNKYHFIAHYIQRLAFMEIFFGLGTIYYTYKQDRHEIIQNSFIVGCVVIFLNIFAYLIK</sequence>
<protein>
    <submittedName>
        <fullName evidence="2">Uncharacterized protein</fullName>
    </submittedName>
</protein>
<feature type="transmembrane region" description="Helical" evidence="1">
    <location>
        <begin position="37"/>
        <end position="57"/>
    </location>
</feature>
<accession>A0A1H6TZV1</accession>
<dbReference type="Proteomes" id="UP000183028">
    <property type="component" value="Unassembled WGS sequence"/>
</dbReference>
<dbReference type="AlphaFoldDB" id="A0A1H6TZV1"/>
<dbReference type="RefSeq" id="WP_143122796.1">
    <property type="nucleotide sequence ID" value="NZ_CACVPP010000002.1"/>
</dbReference>
<organism evidence="2 3">
    <name type="scientific">Sharpea azabuensis</name>
    <dbReference type="NCBI Taxonomy" id="322505"/>
    <lineage>
        <taxon>Bacteria</taxon>
        <taxon>Bacillati</taxon>
        <taxon>Bacillota</taxon>
        <taxon>Erysipelotrichia</taxon>
        <taxon>Erysipelotrichales</taxon>
        <taxon>Coprobacillaceae</taxon>
        <taxon>Sharpea</taxon>
    </lineage>
</organism>
<name>A0A1H6TZV1_9FIRM</name>
<reference evidence="3" key="1">
    <citation type="submission" date="2016-10" db="EMBL/GenBank/DDBJ databases">
        <authorList>
            <person name="Varghese N."/>
            <person name="Submissions S."/>
        </authorList>
    </citation>
    <scope>NUCLEOTIDE SEQUENCE [LARGE SCALE GENOMIC DNA]</scope>
    <source>
        <strain evidence="3">DSM 20406</strain>
    </source>
</reference>
<keyword evidence="1" id="KW-0472">Membrane</keyword>
<keyword evidence="1" id="KW-0812">Transmembrane</keyword>
<dbReference type="GeneID" id="54119297"/>
<feature type="transmembrane region" description="Helical" evidence="1">
    <location>
        <begin position="7"/>
        <end position="25"/>
    </location>
</feature>